<evidence type="ECO:0000256" key="1">
    <source>
        <dbReference type="SAM" id="Phobius"/>
    </source>
</evidence>
<gene>
    <name evidence="2" type="ORF">RIF29_31050</name>
</gene>
<keyword evidence="1" id="KW-1133">Transmembrane helix</keyword>
<keyword evidence="1" id="KW-0812">Transmembrane</keyword>
<accession>A0AAN9I1M2</accession>
<feature type="transmembrane region" description="Helical" evidence="1">
    <location>
        <begin position="54"/>
        <end position="72"/>
    </location>
</feature>
<comment type="caution">
    <text evidence="2">The sequence shown here is derived from an EMBL/GenBank/DDBJ whole genome shotgun (WGS) entry which is preliminary data.</text>
</comment>
<reference evidence="2 3" key="1">
    <citation type="submission" date="2024-01" db="EMBL/GenBank/DDBJ databases">
        <title>The genomes of 5 underutilized Papilionoideae crops provide insights into root nodulation and disease resistanc.</title>
        <authorList>
            <person name="Yuan L."/>
        </authorList>
    </citation>
    <scope>NUCLEOTIDE SEQUENCE [LARGE SCALE GENOMIC DNA]</scope>
    <source>
        <strain evidence="2">ZHUSHIDOU_FW_LH</strain>
        <tissue evidence="2">Leaf</tissue>
    </source>
</reference>
<proteinExistence type="predicted"/>
<evidence type="ECO:0000313" key="2">
    <source>
        <dbReference type="EMBL" id="KAK7257231.1"/>
    </source>
</evidence>
<dbReference type="AlphaFoldDB" id="A0AAN9I1M2"/>
<dbReference type="EMBL" id="JAYWIO010000006">
    <property type="protein sequence ID" value="KAK7257231.1"/>
    <property type="molecule type" value="Genomic_DNA"/>
</dbReference>
<keyword evidence="3" id="KW-1185">Reference proteome</keyword>
<evidence type="ECO:0000313" key="3">
    <source>
        <dbReference type="Proteomes" id="UP001372338"/>
    </source>
</evidence>
<organism evidence="2 3">
    <name type="scientific">Crotalaria pallida</name>
    <name type="common">Smooth rattlebox</name>
    <name type="synonym">Crotalaria striata</name>
    <dbReference type="NCBI Taxonomy" id="3830"/>
    <lineage>
        <taxon>Eukaryota</taxon>
        <taxon>Viridiplantae</taxon>
        <taxon>Streptophyta</taxon>
        <taxon>Embryophyta</taxon>
        <taxon>Tracheophyta</taxon>
        <taxon>Spermatophyta</taxon>
        <taxon>Magnoliopsida</taxon>
        <taxon>eudicotyledons</taxon>
        <taxon>Gunneridae</taxon>
        <taxon>Pentapetalae</taxon>
        <taxon>rosids</taxon>
        <taxon>fabids</taxon>
        <taxon>Fabales</taxon>
        <taxon>Fabaceae</taxon>
        <taxon>Papilionoideae</taxon>
        <taxon>50 kb inversion clade</taxon>
        <taxon>genistoids sensu lato</taxon>
        <taxon>core genistoids</taxon>
        <taxon>Crotalarieae</taxon>
        <taxon>Crotalaria</taxon>
    </lineage>
</organism>
<dbReference type="Proteomes" id="UP001372338">
    <property type="component" value="Unassembled WGS sequence"/>
</dbReference>
<protein>
    <submittedName>
        <fullName evidence="2">Uncharacterized protein</fullName>
    </submittedName>
</protein>
<sequence>MWKGGGATTIHVYSGSAVAVPLEEKNILTVRKEEEEDDNDGHAKDVKYNKGDSVLVGPCGFLVGFGLVMLFCDSVACS</sequence>
<name>A0AAN9I1M2_CROPI</name>
<keyword evidence="1" id="KW-0472">Membrane</keyword>